<dbReference type="Gene3D" id="1.10.238.10">
    <property type="entry name" value="EF-hand"/>
    <property type="match status" value="1"/>
</dbReference>
<dbReference type="Proteomes" id="UP000630936">
    <property type="component" value="Unassembled WGS sequence"/>
</dbReference>
<dbReference type="SMART" id="SM00054">
    <property type="entry name" value="EFh"/>
    <property type="match status" value="1"/>
</dbReference>
<feature type="region of interest" description="Disordered" evidence="1">
    <location>
        <begin position="81"/>
        <end position="104"/>
    </location>
</feature>
<accession>A0A918QBU2</accession>
<dbReference type="SUPFAM" id="SSF47473">
    <property type="entry name" value="EF-hand"/>
    <property type="match status" value="1"/>
</dbReference>
<dbReference type="InterPro" id="IPR002048">
    <property type="entry name" value="EF_hand_dom"/>
</dbReference>
<evidence type="ECO:0000259" key="2">
    <source>
        <dbReference type="PROSITE" id="PS50222"/>
    </source>
</evidence>
<reference evidence="3" key="1">
    <citation type="journal article" date="2014" name="Int. J. Syst. Evol. Microbiol.">
        <title>Complete genome sequence of Corynebacterium casei LMG S-19264T (=DSM 44701T), isolated from a smear-ripened cheese.</title>
        <authorList>
            <consortium name="US DOE Joint Genome Institute (JGI-PGF)"/>
            <person name="Walter F."/>
            <person name="Albersmeier A."/>
            <person name="Kalinowski J."/>
            <person name="Ruckert C."/>
        </authorList>
    </citation>
    <scope>NUCLEOTIDE SEQUENCE</scope>
    <source>
        <strain evidence="3">JCM 4988</strain>
    </source>
</reference>
<dbReference type="InterPro" id="IPR018247">
    <property type="entry name" value="EF_Hand_1_Ca_BS"/>
</dbReference>
<organism evidence="3 4">
    <name type="scientific">Streptomyces inusitatus</name>
    <dbReference type="NCBI Taxonomy" id="68221"/>
    <lineage>
        <taxon>Bacteria</taxon>
        <taxon>Bacillati</taxon>
        <taxon>Actinomycetota</taxon>
        <taxon>Actinomycetes</taxon>
        <taxon>Kitasatosporales</taxon>
        <taxon>Streptomycetaceae</taxon>
        <taxon>Streptomyces</taxon>
    </lineage>
</organism>
<evidence type="ECO:0000313" key="4">
    <source>
        <dbReference type="Proteomes" id="UP000630936"/>
    </source>
</evidence>
<dbReference type="InterPro" id="IPR011992">
    <property type="entry name" value="EF-hand-dom_pair"/>
</dbReference>
<proteinExistence type="predicted"/>
<protein>
    <recommendedName>
        <fullName evidence="2">EF-hand domain-containing protein</fullName>
    </recommendedName>
</protein>
<dbReference type="AlphaFoldDB" id="A0A918QBU2"/>
<keyword evidence="4" id="KW-1185">Reference proteome</keyword>
<dbReference type="GO" id="GO:0005509">
    <property type="term" value="F:calcium ion binding"/>
    <property type="evidence" value="ECO:0007669"/>
    <property type="project" value="InterPro"/>
</dbReference>
<comment type="caution">
    <text evidence="3">The sequence shown here is derived from an EMBL/GenBank/DDBJ whole genome shotgun (WGS) entry which is preliminary data.</text>
</comment>
<name>A0A918QBU2_9ACTN</name>
<dbReference type="Pfam" id="PF00036">
    <property type="entry name" value="EF-hand_1"/>
    <property type="match status" value="1"/>
</dbReference>
<reference evidence="3" key="2">
    <citation type="submission" date="2020-09" db="EMBL/GenBank/DDBJ databases">
        <authorList>
            <person name="Sun Q."/>
            <person name="Ohkuma M."/>
        </authorList>
    </citation>
    <scope>NUCLEOTIDE SEQUENCE</scope>
    <source>
        <strain evidence="3">JCM 4988</strain>
    </source>
</reference>
<evidence type="ECO:0000313" key="3">
    <source>
        <dbReference type="EMBL" id="GGZ39165.1"/>
    </source>
</evidence>
<feature type="domain" description="EF-hand" evidence="2">
    <location>
        <begin position="30"/>
        <end position="65"/>
    </location>
</feature>
<sequence>MFLAVADTDGDEAVDREESFAFQHGHFPALTRQAAGEAFRRLDRDGDGTLSREEFIGGMVEFWTSPATSSSVRRAITATRPPKPNAQIRPDTRTGAMGLVRPSG</sequence>
<dbReference type="PROSITE" id="PS50222">
    <property type="entry name" value="EF_HAND_2"/>
    <property type="match status" value="1"/>
</dbReference>
<dbReference type="PROSITE" id="PS00018">
    <property type="entry name" value="EF_HAND_1"/>
    <property type="match status" value="1"/>
</dbReference>
<dbReference type="EMBL" id="BMWG01000011">
    <property type="protein sequence ID" value="GGZ39165.1"/>
    <property type="molecule type" value="Genomic_DNA"/>
</dbReference>
<gene>
    <name evidence="3" type="ORF">GCM10010387_36580</name>
</gene>
<evidence type="ECO:0000256" key="1">
    <source>
        <dbReference type="SAM" id="MobiDB-lite"/>
    </source>
</evidence>